<keyword evidence="2 4" id="KW-0808">Transferase</keyword>
<dbReference type="GO" id="GO:0008168">
    <property type="term" value="F:methyltransferase activity"/>
    <property type="evidence" value="ECO:0007669"/>
    <property type="project" value="UniProtKB-KW"/>
</dbReference>
<dbReference type="KEGG" id="halg:HUG10_10370"/>
<dbReference type="PROSITE" id="PS51683">
    <property type="entry name" value="SAM_OMT_II"/>
    <property type="match status" value="1"/>
</dbReference>
<keyword evidence="5" id="KW-1185">Reference proteome</keyword>
<dbReference type="InterPro" id="IPR029063">
    <property type="entry name" value="SAM-dependent_MTases_sf"/>
</dbReference>
<keyword evidence="3" id="KW-0949">S-adenosyl-L-methionine</keyword>
<dbReference type="PANTHER" id="PTHR43712:SF2">
    <property type="entry name" value="O-METHYLTRANSFERASE CICE"/>
    <property type="match status" value="1"/>
</dbReference>
<evidence type="ECO:0000256" key="3">
    <source>
        <dbReference type="ARBA" id="ARBA00022691"/>
    </source>
</evidence>
<sequence>MPVRPGIVDRVALRANLAPAAITDLYGAGALHAAVTALDLDLFEELEEPRTVGELARDLDCDERGVRALAELLAETGYLGRDGRLYYTTNLTRKWLTDANDTNLGPWLRFWVDVVLPYWREHVELAVRTGDPGETIYDWLGDDEGGWETTQEGFRAAATLLVDPVSDTLGDVAGKRVLDLGGGHGAYAVELAERGAEVTLFDREAALGVAEESVAAAGVEDRVALRGGDYQTDEYDEDYLGGEDEAASATNLGGDDESASATDFDLVLLFNVLHAHDAEECEQLLERATESLAPDGRLVILDQFEGDGPTGLADLGVAFVDLAYLVTLGGRTHDVDDVRRWIAFAGCRVTRSETFRRAPGVRLLVAENRES</sequence>
<gene>
    <name evidence="4" type="ORF">HUG10_10370</name>
</gene>
<accession>A0A7D5H0B7</accession>
<dbReference type="PANTHER" id="PTHR43712">
    <property type="entry name" value="PUTATIVE (AFU_ORTHOLOGUE AFUA_4G14580)-RELATED"/>
    <property type="match status" value="1"/>
</dbReference>
<organism evidence="4 5">
    <name type="scientific">Halorarum halophilum</name>
    <dbReference type="NCBI Taxonomy" id="2743090"/>
    <lineage>
        <taxon>Archaea</taxon>
        <taxon>Methanobacteriati</taxon>
        <taxon>Methanobacteriota</taxon>
        <taxon>Stenosarchaea group</taxon>
        <taxon>Halobacteria</taxon>
        <taxon>Halobacteriales</taxon>
        <taxon>Haloferacaceae</taxon>
        <taxon>Halorarum</taxon>
    </lineage>
</organism>
<evidence type="ECO:0000256" key="2">
    <source>
        <dbReference type="ARBA" id="ARBA00022679"/>
    </source>
</evidence>
<dbReference type="InterPro" id="IPR016461">
    <property type="entry name" value="COMT-like"/>
</dbReference>
<dbReference type="Gene3D" id="3.40.50.150">
    <property type="entry name" value="Vaccinia Virus protein VP39"/>
    <property type="match status" value="1"/>
</dbReference>
<dbReference type="EMBL" id="CP058529">
    <property type="protein sequence ID" value="QLG27933.1"/>
    <property type="molecule type" value="Genomic_DNA"/>
</dbReference>
<name>A0A7D5H0B7_9EURY</name>
<evidence type="ECO:0000256" key="1">
    <source>
        <dbReference type="ARBA" id="ARBA00022603"/>
    </source>
</evidence>
<evidence type="ECO:0000313" key="5">
    <source>
        <dbReference type="Proteomes" id="UP000509750"/>
    </source>
</evidence>
<dbReference type="InterPro" id="IPR036390">
    <property type="entry name" value="WH_DNA-bd_sf"/>
</dbReference>
<dbReference type="GeneID" id="56029241"/>
<dbReference type="GO" id="GO:0032259">
    <property type="term" value="P:methylation"/>
    <property type="evidence" value="ECO:0007669"/>
    <property type="project" value="UniProtKB-KW"/>
</dbReference>
<dbReference type="InterPro" id="IPR036388">
    <property type="entry name" value="WH-like_DNA-bd_sf"/>
</dbReference>
<dbReference type="Proteomes" id="UP000509750">
    <property type="component" value="Chromosome"/>
</dbReference>
<protein>
    <submittedName>
        <fullName evidence="4">Methyltransferase domain-containing protein</fullName>
    </submittedName>
</protein>
<dbReference type="RefSeq" id="WP_179169508.1">
    <property type="nucleotide sequence ID" value="NZ_CP058529.1"/>
</dbReference>
<dbReference type="AlphaFoldDB" id="A0A7D5H0B7"/>
<keyword evidence="1 4" id="KW-0489">Methyltransferase</keyword>
<dbReference type="SUPFAM" id="SSF53335">
    <property type="entry name" value="S-adenosyl-L-methionine-dependent methyltransferases"/>
    <property type="match status" value="1"/>
</dbReference>
<reference evidence="4 5" key="1">
    <citation type="submission" date="2020-07" db="EMBL/GenBank/DDBJ databases">
        <title>Gai3-2, isolated from salt lake.</title>
        <authorList>
            <person name="Cui H."/>
            <person name="Shi X."/>
        </authorList>
    </citation>
    <scope>NUCLEOTIDE SEQUENCE [LARGE SCALE GENOMIC DNA]</scope>
    <source>
        <strain evidence="4 5">Gai3-2</strain>
    </source>
</reference>
<evidence type="ECO:0000313" key="4">
    <source>
        <dbReference type="EMBL" id="QLG27933.1"/>
    </source>
</evidence>
<dbReference type="CDD" id="cd02440">
    <property type="entry name" value="AdoMet_MTases"/>
    <property type="match status" value="1"/>
</dbReference>
<dbReference type="Gene3D" id="1.10.10.10">
    <property type="entry name" value="Winged helix-like DNA-binding domain superfamily/Winged helix DNA-binding domain"/>
    <property type="match status" value="1"/>
</dbReference>
<proteinExistence type="predicted"/>
<dbReference type="Pfam" id="PF13489">
    <property type="entry name" value="Methyltransf_23"/>
    <property type="match status" value="1"/>
</dbReference>
<dbReference type="SUPFAM" id="SSF46785">
    <property type="entry name" value="Winged helix' DNA-binding domain"/>
    <property type="match status" value="1"/>
</dbReference>
<dbReference type="OrthoDB" id="146767at2157"/>